<dbReference type="GO" id="GO:0005518">
    <property type="term" value="F:collagen binding"/>
    <property type="evidence" value="ECO:0007669"/>
    <property type="project" value="TreeGrafter"/>
</dbReference>
<dbReference type="PROSITE" id="PS00613">
    <property type="entry name" value="OSTEONECTIN_2"/>
    <property type="match status" value="1"/>
</dbReference>
<organism evidence="21">
    <name type="scientific">Capra hircus</name>
    <name type="common">Goat</name>
    <dbReference type="NCBI Taxonomy" id="9925"/>
    <lineage>
        <taxon>Eukaryota</taxon>
        <taxon>Metazoa</taxon>
        <taxon>Chordata</taxon>
        <taxon>Craniata</taxon>
        <taxon>Vertebrata</taxon>
        <taxon>Euteleostomi</taxon>
        <taxon>Mammalia</taxon>
        <taxon>Eutheria</taxon>
        <taxon>Laurasiatheria</taxon>
        <taxon>Artiodactyla</taxon>
        <taxon>Ruminantia</taxon>
        <taxon>Pecora</taxon>
        <taxon>Bovidae</taxon>
        <taxon>Caprinae</taxon>
        <taxon>Capra</taxon>
    </lineage>
</organism>
<keyword evidence="5" id="KW-0272">Extracellular matrix</keyword>
<dbReference type="InterPro" id="IPR002350">
    <property type="entry name" value="Kazal_dom"/>
</dbReference>
<feature type="region of interest" description="Disordered" evidence="17">
    <location>
        <begin position="314"/>
        <end position="357"/>
    </location>
</feature>
<evidence type="ECO:0000256" key="4">
    <source>
        <dbReference type="ARBA" id="ARBA00022525"/>
    </source>
</evidence>
<comment type="subcellular location">
    <subcellularLocation>
        <location evidence="1">Secreted</location>
        <location evidence="1">Extracellular space</location>
        <location evidence="1">Extracellular matrix</location>
        <location evidence="1">Basement membrane</location>
    </subcellularLocation>
</comment>
<dbReference type="PROSITE" id="PS50222">
    <property type="entry name" value="EF_HAND_2"/>
    <property type="match status" value="1"/>
</dbReference>
<feature type="compositionally biased region" description="Basic and acidic residues" evidence="17">
    <location>
        <begin position="246"/>
        <end position="256"/>
    </location>
</feature>
<dbReference type="InterPro" id="IPR018247">
    <property type="entry name" value="EF_Hand_1_Ca_BS"/>
</dbReference>
<evidence type="ECO:0000256" key="10">
    <source>
        <dbReference type="ARBA" id="ARBA00023008"/>
    </source>
</evidence>
<evidence type="ECO:0000256" key="17">
    <source>
        <dbReference type="SAM" id="MobiDB-lite"/>
    </source>
</evidence>
<evidence type="ECO:0000313" key="21">
    <source>
        <dbReference type="Ensembl" id="ENSCHIP00010027887.1"/>
    </source>
</evidence>
<dbReference type="Pfam" id="PF10591">
    <property type="entry name" value="SPARC_Ca_bdg"/>
    <property type="match status" value="1"/>
</dbReference>
<dbReference type="GO" id="GO:0005604">
    <property type="term" value="C:basement membrane"/>
    <property type="evidence" value="ECO:0007669"/>
    <property type="project" value="UniProtKB-SubCell"/>
</dbReference>
<evidence type="ECO:0000256" key="1">
    <source>
        <dbReference type="ARBA" id="ARBA00004302"/>
    </source>
</evidence>
<keyword evidence="6" id="KW-0479">Metal-binding</keyword>
<comment type="similarity">
    <text evidence="2">Belongs to the SPARC family.</text>
</comment>
<feature type="domain" description="Kazal-like" evidence="20">
    <location>
        <begin position="386"/>
        <end position="442"/>
    </location>
</feature>
<feature type="compositionally biased region" description="Polar residues" evidence="17">
    <location>
        <begin position="27"/>
        <end position="41"/>
    </location>
</feature>
<protein>
    <recommendedName>
        <fullName evidence="3">SPARC</fullName>
    </recommendedName>
    <alternativeName>
        <fullName evidence="16">Basement-membrane protein 40</fullName>
    </alternativeName>
    <alternativeName>
        <fullName evidence="15">Osteonectin</fullName>
    </alternativeName>
    <alternativeName>
        <fullName evidence="14">Secreted protein acidic and rich in cysteine</fullName>
    </alternativeName>
</protein>
<dbReference type="FunFam" id="1.10.238.10:FF:000068">
    <property type="entry name" value="SPARC isoform 1"/>
    <property type="match status" value="1"/>
</dbReference>
<evidence type="ECO:0000256" key="11">
    <source>
        <dbReference type="ARBA" id="ARBA00023157"/>
    </source>
</evidence>
<dbReference type="SMART" id="SM00274">
    <property type="entry name" value="FOLN"/>
    <property type="match status" value="1"/>
</dbReference>
<evidence type="ECO:0000256" key="6">
    <source>
        <dbReference type="ARBA" id="ARBA00022723"/>
    </source>
</evidence>
<evidence type="ECO:0000256" key="5">
    <source>
        <dbReference type="ARBA" id="ARBA00022530"/>
    </source>
</evidence>
<feature type="compositionally biased region" description="Basic and acidic residues" evidence="17">
    <location>
        <begin position="127"/>
        <end position="141"/>
    </location>
</feature>
<feature type="compositionally biased region" description="Polar residues" evidence="17">
    <location>
        <begin position="153"/>
        <end position="162"/>
    </location>
</feature>
<dbReference type="Pfam" id="PF09289">
    <property type="entry name" value="FOLN"/>
    <property type="match status" value="1"/>
</dbReference>
<dbReference type="FunFam" id="3.30.60.30:FF:000004">
    <property type="entry name" value="SPARC isoform 1"/>
    <property type="match status" value="1"/>
</dbReference>
<reference evidence="21" key="1">
    <citation type="submission" date="2019-03" db="EMBL/GenBank/DDBJ databases">
        <title>Genome sequencing and reference-guided assembly of Black Bengal Goat (Capra hircus).</title>
        <authorList>
            <person name="Siddiki A.Z."/>
            <person name="Baten A."/>
            <person name="Billah M."/>
            <person name="Alam M.A.U."/>
            <person name="Shawrob K.S.M."/>
            <person name="Saha S."/>
            <person name="Chowdhury M."/>
            <person name="Rahman A.H."/>
            <person name="Stear M."/>
            <person name="Miah G."/>
            <person name="Das G.B."/>
            <person name="Hossain M.M."/>
            <person name="Kumkum M."/>
            <person name="Islam M.S."/>
            <person name="Mollah A.M."/>
            <person name="Ahsan A."/>
            <person name="Tusar F."/>
            <person name="Khan M.K.I."/>
        </authorList>
    </citation>
    <scope>NUCLEOTIDE SEQUENCE [LARGE SCALE GENOMIC DNA]</scope>
</reference>
<dbReference type="InterPro" id="IPR011992">
    <property type="entry name" value="EF-hand-dom_pair"/>
</dbReference>
<evidence type="ECO:0000256" key="14">
    <source>
        <dbReference type="ARBA" id="ARBA00031976"/>
    </source>
</evidence>
<dbReference type="PROSITE" id="PS51465">
    <property type="entry name" value="KAZAL_2"/>
    <property type="match status" value="1"/>
</dbReference>
<dbReference type="PROSITE" id="PS00612">
    <property type="entry name" value="OSTEONECTIN_1"/>
    <property type="match status" value="1"/>
</dbReference>
<keyword evidence="8" id="KW-0106">Calcium</keyword>
<evidence type="ECO:0000256" key="3">
    <source>
        <dbReference type="ARBA" id="ARBA00019049"/>
    </source>
</evidence>
<accession>A0A8C2REW2</accession>
<feature type="compositionally biased region" description="Polar residues" evidence="17">
    <location>
        <begin position="178"/>
        <end position="194"/>
    </location>
</feature>
<feature type="compositionally biased region" description="Basic and acidic residues" evidence="17">
    <location>
        <begin position="200"/>
        <end position="213"/>
    </location>
</feature>
<feature type="chain" id="PRO_5034828520" description="SPARC" evidence="18">
    <location>
        <begin position="17"/>
        <end position="618"/>
    </location>
</feature>
<dbReference type="InterPro" id="IPR002048">
    <property type="entry name" value="EF_hand_dom"/>
</dbReference>
<dbReference type="SUPFAM" id="SSF57196">
    <property type="entry name" value="EGF/Laminin"/>
    <property type="match status" value="1"/>
</dbReference>
<feature type="compositionally biased region" description="Basic and acidic residues" evidence="17">
    <location>
        <begin position="314"/>
        <end position="324"/>
    </location>
</feature>
<dbReference type="InterPro" id="IPR019577">
    <property type="entry name" value="SPARC/Testican_Ca-bd-dom"/>
</dbReference>
<feature type="region of interest" description="Disordered" evidence="17">
    <location>
        <begin position="27"/>
        <end position="291"/>
    </location>
</feature>
<comment type="function">
    <text evidence="13">Appears to regulate cell growth through interactions with the extracellular matrix and cytokines. Binds calcium and copper, several types of collagen, albumin, thrombospondin, PDGF and cell membranes. There are two calcium binding sites; an acidic domain that binds 5 to 8 Ca(2+) with a low affinity and an EF-hand loop that binds a Ca(2+) ion with a high affinity.</text>
</comment>
<keyword evidence="7 18" id="KW-0732">Signal</keyword>
<feature type="domain" description="EF-hand" evidence="19">
    <location>
        <begin position="553"/>
        <end position="588"/>
    </location>
</feature>
<evidence type="ECO:0000256" key="7">
    <source>
        <dbReference type="ARBA" id="ARBA00022729"/>
    </source>
</evidence>
<keyword evidence="9" id="KW-0084">Basement membrane</keyword>
<dbReference type="Gene3D" id="1.10.238.10">
    <property type="entry name" value="EF-hand"/>
    <property type="match status" value="1"/>
</dbReference>
<dbReference type="InterPro" id="IPR036058">
    <property type="entry name" value="Kazal_dom_sf"/>
</dbReference>
<dbReference type="InterPro" id="IPR015369">
    <property type="entry name" value="Follistatin/Osteonectin_EGF"/>
</dbReference>
<dbReference type="PANTHER" id="PTHR13866">
    <property type="entry name" value="SPARC OSTEONECTIN"/>
    <property type="match status" value="1"/>
</dbReference>
<evidence type="ECO:0000256" key="12">
    <source>
        <dbReference type="ARBA" id="ARBA00023180"/>
    </source>
</evidence>
<dbReference type="CDD" id="cd16231">
    <property type="entry name" value="EFh_SPARC_like"/>
    <property type="match status" value="1"/>
</dbReference>
<dbReference type="InterPro" id="IPR001999">
    <property type="entry name" value="Osteonectin_CS"/>
</dbReference>
<dbReference type="GO" id="GO:0005615">
    <property type="term" value="C:extracellular space"/>
    <property type="evidence" value="ECO:0007669"/>
    <property type="project" value="InterPro"/>
</dbReference>
<evidence type="ECO:0000256" key="15">
    <source>
        <dbReference type="ARBA" id="ARBA00032081"/>
    </source>
</evidence>
<evidence type="ECO:0000256" key="18">
    <source>
        <dbReference type="SAM" id="SignalP"/>
    </source>
</evidence>
<feature type="compositionally biased region" description="Basic and acidic residues" evidence="17">
    <location>
        <begin position="276"/>
        <end position="290"/>
    </location>
</feature>
<evidence type="ECO:0000256" key="2">
    <source>
        <dbReference type="ARBA" id="ARBA00006404"/>
    </source>
</evidence>
<evidence type="ECO:0000256" key="16">
    <source>
        <dbReference type="ARBA" id="ARBA00080377"/>
    </source>
</evidence>
<dbReference type="Pfam" id="PF00050">
    <property type="entry name" value="Kazal_1"/>
    <property type="match status" value="1"/>
</dbReference>
<reference evidence="21" key="2">
    <citation type="submission" date="2025-08" db="UniProtKB">
        <authorList>
            <consortium name="Ensembl"/>
        </authorList>
    </citation>
    <scope>IDENTIFICATION</scope>
</reference>
<keyword evidence="4" id="KW-0964">Secreted</keyword>
<dbReference type="GO" id="GO:0050840">
    <property type="term" value="F:extracellular matrix binding"/>
    <property type="evidence" value="ECO:0007669"/>
    <property type="project" value="TreeGrafter"/>
</dbReference>
<feature type="signal peptide" evidence="18">
    <location>
        <begin position="1"/>
        <end position="16"/>
    </location>
</feature>
<dbReference type="PROSITE" id="PS00018">
    <property type="entry name" value="EF_HAND_1"/>
    <property type="match status" value="1"/>
</dbReference>
<dbReference type="AlphaFoldDB" id="A0A8C2REW2"/>
<dbReference type="SMART" id="SM00280">
    <property type="entry name" value="KAZAL"/>
    <property type="match status" value="1"/>
</dbReference>
<dbReference type="GO" id="GO:0005509">
    <property type="term" value="F:calcium ion binding"/>
    <property type="evidence" value="ECO:0007669"/>
    <property type="project" value="InterPro"/>
</dbReference>
<feature type="compositionally biased region" description="Basic and acidic residues" evidence="17">
    <location>
        <begin position="60"/>
        <end position="91"/>
    </location>
</feature>
<dbReference type="Ensembl" id="ENSCHIT00010039371.1">
    <property type="protein sequence ID" value="ENSCHIP00010027887.1"/>
    <property type="gene ID" value="ENSCHIG00010020539.1"/>
</dbReference>
<evidence type="ECO:0000259" key="19">
    <source>
        <dbReference type="PROSITE" id="PS50222"/>
    </source>
</evidence>
<dbReference type="PANTHER" id="PTHR13866:SF16">
    <property type="entry name" value="SPARC-LIKE PROTEIN 1"/>
    <property type="match status" value="1"/>
</dbReference>
<proteinExistence type="inferred from homology"/>
<keyword evidence="10" id="KW-0186">Copper</keyword>
<evidence type="ECO:0000256" key="9">
    <source>
        <dbReference type="ARBA" id="ARBA00022869"/>
    </source>
</evidence>
<evidence type="ECO:0000256" key="8">
    <source>
        <dbReference type="ARBA" id="ARBA00022837"/>
    </source>
</evidence>
<sequence length="618" mass="69944">MKTVIFFLCILGTAGAIPTQARFLSDHSNPTADSLSSFQEAETSEHTAIPLVEAEDAENEKETATSIEDHSHHKPEKSSVLKSEEENHDQSADQEESYNQNLGLQDQEKTESDLTENLEYSPTEGTLDLKEDMSEPQKEELPESFLARDVSSIVDSNQQESITKTEENQEQPVDASHPQLNSQDPSDQGNQDQDTNGEEEGGREPGEVGTHSDEEMEEETASKIDKPSQDTEWQSQEGKPGPEVISNHEEMDKKTLSEPLLVEPTDGVNAMARNHGAKDNSDDGPRHNASEDYFIPSEEFLENERAQSIYYHTEHEEQREKAQENENVDTSEPVENQRAKKAESSPKDESSAEGNRRVHSVDSCMSFQCKRGHICKADQHGKPHCVCQDPASCPPTKLLDQVCGTDNQTYASSCHLFATKCSLEGTKKGHQLQLDYFGACKSIPACTDFEVTQFPLRMRDWLKNILVQLYEPNPEHSGYLNEKQRNKVKKIYLDEKRLLAGDHSIDLLLRDFKKNYHMYVYPVHWQFSELDQHPRDRVLTHSELAPLRASLVPMEHCITRFFEECDPNKDKHITLQEWGHCFEIKEGKLTVRPERGVFSSPRQALSPEVPRGVLLAVC</sequence>
<dbReference type="Gene3D" id="3.30.60.30">
    <property type="match status" value="1"/>
</dbReference>
<dbReference type="SUPFAM" id="SSF47473">
    <property type="entry name" value="EF-hand"/>
    <property type="match status" value="1"/>
</dbReference>
<dbReference type="InterPro" id="IPR003645">
    <property type="entry name" value="Fol_N"/>
</dbReference>
<dbReference type="SUPFAM" id="SSF100895">
    <property type="entry name" value="Kazal-type serine protease inhibitors"/>
    <property type="match status" value="1"/>
</dbReference>
<keyword evidence="11" id="KW-1015">Disulfide bond</keyword>
<feature type="compositionally biased region" description="Basic and acidic residues" evidence="17">
    <location>
        <begin position="220"/>
        <end position="229"/>
    </location>
</feature>
<evidence type="ECO:0000256" key="13">
    <source>
        <dbReference type="ARBA" id="ARBA00025574"/>
    </source>
</evidence>
<keyword evidence="12" id="KW-0325">Glycoprotein</keyword>
<feature type="compositionally biased region" description="Basic and acidic residues" evidence="17">
    <location>
        <begin position="335"/>
        <end position="357"/>
    </location>
</feature>
<name>A0A8C2REW2_CAPHI</name>
<evidence type="ECO:0000259" key="20">
    <source>
        <dbReference type="PROSITE" id="PS51465"/>
    </source>
</evidence>